<organism evidence="1 2">
    <name type="scientific">Blastomonas natatoria</name>
    <dbReference type="NCBI Taxonomy" id="34015"/>
    <lineage>
        <taxon>Bacteria</taxon>
        <taxon>Pseudomonadati</taxon>
        <taxon>Pseudomonadota</taxon>
        <taxon>Alphaproteobacteria</taxon>
        <taxon>Sphingomonadales</taxon>
        <taxon>Sphingomonadaceae</taxon>
        <taxon>Blastomonas</taxon>
    </lineage>
</organism>
<dbReference type="EMBL" id="QJJM01000006">
    <property type="protein sequence ID" value="PXW75936.1"/>
    <property type="molecule type" value="Genomic_DNA"/>
</dbReference>
<sequence length="219" mass="24284">MVEMKAYAVLEGFENTGSIIFARHAVTARRMGADRYADGDFSLVSCCRAKWADQYAETGIVPASDMVWNGWNFECHYCGARICADYRAFKSWTPDYVIGYGEGAVFCHKGCQTAHEHEAAFDERLKVRTVAHYAQRLANRFPGITPKPIGSGFHGSHVYIDGGRIKQVIIEFDWPGQKIGPAAFRWDRNVSGTHGVTCCFGDKEAFEAFAAASKEPAHA</sequence>
<reference evidence="1 2" key="1">
    <citation type="submission" date="2018-05" db="EMBL/GenBank/DDBJ databases">
        <title>Genomic Encyclopedia of Type Strains, Phase IV (KMG-IV): sequencing the most valuable type-strain genomes for metagenomic binning, comparative biology and taxonomic classification.</title>
        <authorList>
            <person name="Goeker M."/>
        </authorList>
    </citation>
    <scope>NUCLEOTIDE SEQUENCE [LARGE SCALE GENOMIC DNA]</scope>
    <source>
        <strain evidence="1 2">DSM 3183</strain>
    </source>
</reference>
<protein>
    <submittedName>
        <fullName evidence="1">Uncharacterized protein</fullName>
    </submittedName>
</protein>
<evidence type="ECO:0000313" key="1">
    <source>
        <dbReference type="EMBL" id="PXW75936.1"/>
    </source>
</evidence>
<gene>
    <name evidence="1" type="ORF">C7451_106100</name>
</gene>
<dbReference type="AlphaFoldDB" id="A0A2V3V2C4"/>
<comment type="caution">
    <text evidence="1">The sequence shown here is derived from an EMBL/GenBank/DDBJ whole genome shotgun (WGS) entry which is preliminary data.</text>
</comment>
<dbReference type="OrthoDB" id="8421304at2"/>
<keyword evidence="2" id="KW-1185">Reference proteome</keyword>
<dbReference type="RefSeq" id="WP_146215322.1">
    <property type="nucleotide sequence ID" value="NZ_QJJM01000006.1"/>
</dbReference>
<dbReference type="Proteomes" id="UP000248014">
    <property type="component" value="Unassembled WGS sequence"/>
</dbReference>
<proteinExistence type="predicted"/>
<accession>A0A2V3V2C4</accession>
<evidence type="ECO:0000313" key="2">
    <source>
        <dbReference type="Proteomes" id="UP000248014"/>
    </source>
</evidence>
<name>A0A2V3V2C4_9SPHN</name>